<reference evidence="2 3" key="1">
    <citation type="submission" date="2014-05" db="EMBL/GenBank/DDBJ databases">
        <title>Genome Announcement of Sphingobium lucknowense F2.</title>
        <authorList>
            <person name="Lal R."/>
            <person name="Negi V."/>
            <person name="Lata P."/>
            <person name="Sangwan N."/>
            <person name="Gupta S.K."/>
            <person name="Rao D.L.N."/>
            <person name="Das S."/>
        </authorList>
    </citation>
    <scope>NUCLEOTIDE SEQUENCE [LARGE SCALE GENOMIC DNA]</scope>
    <source>
        <strain evidence="2 3">F2</strain>
    </source>
</reference>
<evidence type="ECO:0000313" key="2">
    <source>
        <dbReference type="EMBL" id="KER37256.1"/>
    </source>
</evidence>
<organism evidence="2 3">
    <name type="scientific">Sphingobium indicum F2</name>
    <dbReference type="NCBI Taxonomy" id="1450518"/>
    <lineage>
        <taxon>Bacteria</taxon>
        <taxon>Pseudomonadati</taxon>
        <taxon>Pseudomonadota</taxon>
        <taxon>Alphaproteobacteria</taxon>
        <taxon>Sphingomonadales</taxon>
        <taxon>Sphingomonadaceae</taxon>
        <taxon>Sphingobium</taxon>
    </lineage>
</organism>
<evidence type="ECO:0000256" key="1">
    <source>
        <dbReference type="SAM" id="MobiDB-lite"/>
    </source>
</evidence>
<comment type="caution">
    <text evidence="2">The sequence shown here is derived from an EMBL/GenBank/DDBJ whole genome shotgun (WGS) entry which is preliminary data.</text>
</comment>
<proteinExistence type="predicted"/>
<dbReference type="AlphaFoldDB" id="A0A8E0WTS1"/>
<gene>
    <name evidence="2" type="ORF">AL00_06170</name>
</gene>
<sequence length="60" mass="6987">MMASTRHYCFNCGADIGPKDRFSEPLDDCGAPECVREARNAYQQERDEAHEQLDRDMGWY</sequence>
<evidence type="ECO:0000313" key="3">
    <source>
        <dbReference type="Proteomes" id="UP000028135"/>
    </source>
</evidence>
<name>A0A8E0WTS1_9SPHN</name>
<feature type="region of interest" description="Disordered" evidence="1">
    <location>
        <begin position="40"/>
        <end position="60"/>
    </location>
</feature>
<protein>
    <submittedName>
        <fullName evidence="2">Uncharacterized protein</fullName>
    </submittedName>
</protein>
<accession>A0A8E0WTS1</accession>
<dbReference type="Proteomes" id="UP000028135">
    <property type="component" value="Unassembled WGS sequence"/>
</dbReference>
<dbReference type="RefSeq" id="WP_020820838.1">
    <property type="nucleotide sequence ID" value="NZ_JANF02000027.1"/>
</dbReference>
<dbReference type="EMBL" id="JANF02000027">
    <property type="protein sequence ID" value="KER37256.1"/>
    <property type="molecule type" value="Genomic_DNA"/>
</dbReference>